<evidence type="ECO:0000256" key="6">
    <source>
        <dbReference type="ARBA" id="ARBA00048109"/>
    </source>
</evidence>
<accession>A0A3B0WCX7</accession>
<dbReference type="Pfam" id="PF06974">
    <property type="entry name" value="WS_DGAT_C"/>
    <property type="match status" value="1"/>
</dbReference>
<dbReference type="PANTHER" id="PTHR31650">
    <property type="entry name" value="O-ACYLTRANSFERASE (WSD1-LIKE) FAMILY PROTEIN"/>
    <property type="match status" value="1"/>
</dbReference>
<protein>
    <recommendedName>
        <fullName evidence="3">diacylglycerol O-acyltransferase</fullName>
        <ecNumber evidence="3">2.3.1.20</ecNumber>
    </recommendedName>
</protein>
<feature type="domain" description="O-acyltransferase WSD1 C-terminal" evidence="8">
    <location>
        <begin position="186"/>
        <end position="327"/>
    </location>
</feature>
<evidence type="ECO:0000259" key="7">
    <source>
        <dbReference type="Pfam" id="PF03007"/>
    </source>
</evidence>
<dbReference type="EMBL" id="UOEU01000846">
    <property type="protein sequence ID" value="VAW41494.1"/>
    <property type="molecule type" value="Genomic_DNA"/>
</dbReference>
<evidence type="ECO:0000256" key="2">
    <source>
        <dbReference type="ARBA" id="ARBA00005189"/>
    </source>
</evidence>
<feature type="domain" description="O-acyltransferase WSD1-like N-terminal" evidence="7">
    <location>
        <begin position="1"/>
        <end position="143"/>
    </location>
</feature>
<dbReference type="InterPro" id="IPR009721">
    <property type="entry name" value="O-acyltransferase_WSD1_C"/>
</dbReference>
<dbReference type="GO" id="GO:0005886">
    <property type="term" value="C:plasma membrane"/>
    <property type="evidence" value="ECO:0007669"/>
    <property type="project" value="TreeGrafter"/>
</dbReference>
<evidence type="ECO:0000256" key="4">
    <source>
        <dbReference type="ARBA" id="ARBA00022679"/>
    </source>
</evidence>
<evidence type="ECO:0000313" key="9">
    <source>
        <dbReference type="EMBL" id="VAW41494.1"/>
    </source>
</evidence>
<comment type="pathway">
    <text evidence="1">Glycerolipid metabolism; triacylglycerol biosynthesis.</text>
</comment>
<dbReference type="PANTHER" id="PTHR31650:SF1">
    <property type="entry name" value="WAX ESTER SYNTHASE_DIACYLGLYCEROL ACYLTRANSFERASE 4-RELATED"/>
    <property type="match status" value="1"/>
</dbReference>
<evidence type="ECO:0000259" key="8">
    <source>
        <dbReference type="Pfam" id="PF06974"/>
    </source>
</evidence>
<keyword evidence="4 9" id="KW-0808">Transferase</keyword>
<organism evidence="9">
    <name type="scientific">hydrothermal vent metagenome</name>
    <dbReference type="NCBI Taxonomy" id="652676"/>
    <lineage>
        <taxon>unclassified sequences</taxon>
        <taxon>metagenomes</taxon>
        <taxon>ecological metagenomes</taxon>
    </lineage>
</organism>
<comment type="pathway">
    <text evidence="2">Lipid metabolism.</text>
</comment>
<sequence>CIADGMALVFVLLSLTDMMPGVPPPTGDGQMDETADKKEGLSNALNALVQQGAKTVGAMWQTSGKVASEGLEALINPAHAMELALKGTDTAVAAGRLFLRSPDPKTLFKGKLGVAKRATWSKPLPLRDVKAIKNVTGSTVNDVLVSALTGGLRRYMLHKGADVEGLNFRAAVPVNLRSPEEMGTLGNKFGIVFLSLPVGIGDPLERLQEVHKRMIALKNSKEALVSMGILNAMGLSPNELQGTLVKMFGSKTTAVMTNVPGPPMPLYMAGQKIEGLMFWVPQTGRVSLGISIISYANKVFLGIASDAGLVPDPDLILEGFYDEFEILMTLMQEAKAAEVTVTKTTKKAEAATAIQSDQCQAITKSGRQCRNPASEGSNHCYIHQ</sequence>
<dbReference type="UniPathway" id="UPA00282"/>
<dbReference type="InterPro" id="IPR045034">
    <property type="entry name" value="O-acyltransferase_WSD1-like"/>
</dbReference>
<dbReference type="InterPro" id="IPR004255">
    <property type="entry name" value="O-acyltransferase_WSD1_N"/>
</dbReference>
<dbReference type="Pfam" id="PF03007">
    <property type="entry name" value="WS_DGAT_cat"/>
    <property type="match status" value="1"/>
</dbReference>
<dbReference type="GO" id="GO:0004144">
    <property type="term" value="F:diacylglycerol O-acyltransferase activity"/>
    <property type="evidence" value="ECO:0007669"/>
    <property type="project" value="UniProtKB-EC"/>
</dbReference>
<gene>
    <name evidence="9" type="ORF">MNBD_CHLOROFLEXI01-3788</name>
</gene>
<dbReference type="GO" id="GO:0019432">
    <property type="term" value="P:triglyceride biosynthetic process"/>
    <property type="evidence" value="ECO:0007669"/>
    <property type="project" value="UniProtKB-UniPathway"/>
</dbReference>
<keyword evidence="5 9" id="KW-0012">Acyltransferase</keyword>
<name>A0A3B0WCX7_9ZZZZ</name>
<evidence type="ECO:0000256" key="5">
    <source>
        <dbReference type="ARBA" id="ARBA00023315"/>
    </source>
</evidence>
<feature type="non-terminal residue" evidence="9">
    <location>
        <position position="1"/>
    </location>
</feature>
<evidence type="ECO:0000256" key="3">
    <source>
        <dbReference type="ARBA" id="ARBA00013244"/>
    </source>
</evidence>
<reference evidence="9" key="1">
    <citation type="submission" date="2018-06" db="EMBL/GenBank/DDBJ databases">
        <authorList>
            <person name="Zhirakovskaya E."/>
        </authorList>
    </citation>
    <scope>NUCLEOTIDE SEQUENCE</scope>
</reference>
<dbReference type="EC" id="2.3.1.20" evidence="3"/>
<proteinExistence type="predicted"/>
<evidence type="ECO:0000256" key="1">
    <source>
        <dbReference type="ARBA" id="ARBA00004771"/>
    </source>
</evidence>
<comment type="catalytic activity">
    <reaction evidence="6">
        <text>an acyl-CoA + a 1,2-diacyl-sn-glycerol = a triacyl-sn-glycerol + CoA</text>
        <dbReference type="Rhea" id="RHEA:10868"/>
        <dbReference type="ChEBI" id="CHEBI:17815"/>
        <dbReference type="ChEBI" id="CHEBI:57287"/>
        <dbReference type="ChEBI" id="CHEBI:58342"/>
        <dbReference type="ChEBI" id="CHEBI:64615"/>
        <dbReference type="EC" id="2.3.1.20"/>
    </reaction>
</comment>
<dbReference type="AlphaFoldDB" id="A0A3B0WCX7"/>